<dbReference type="Proteomes" id="UP001469553">
    <property type="component" value="Unassembled WGS sequence"/>
</dbReference>
<organism evidence="2 3">
    <name type="scientific">Ameca splendens</name>
    <dbReference type="NCBI Taxonomy" id="208324"/>
    <lineage>
        <taxon>Eukaryota</taxon>
        <taxon>Metazoa</taxon>
        <taxon>Chordata</taxon>
        <taxon>Craniata</taxon>
        <taxon>Vertebrata</taxon>
        <taxon>Euteleostomi</taxon>
        <taxon>Actinopterygii</taxon>
        <taxon>Neopterygii</taxon>
        <taxon>Teleostei</taxon>
        <taxon>Neoteleostei</taxon>
        <taxon>Acanthomorphata</taxon>
        <taxon>Ovalentaria</taxon>
        <taxon>Atherinomorphae</taxon>
        <taxon>Cyprinodontiformes</taxon>
        <taxon>Goodeidae</taxon>
        <taxon>Ameca</taxon>
    </lineage>
</organism>
<name>A0ABV0Y8E4_9TELE</name>
<dbReference type="EMBL" id="JAHRIP010026041">
    <property type="protein sequence ID" value="MEQ2289961.1"/>
    <property type="molecule type" value="Genomic_DNA"/>
</dbReference>
<proteinExistence type="predicted"/>
<sequence length="100" mass="11065">MRIPGRKRKERSPQHHRSSTVTYNGHEVLSHIFSLCFTLNPPGVFLRRSSIFACGSMEGVVTLQGKISNIQLQLSLLQNVDLPLGKALNPQLRQASGISV</sequence>
<comment type="caution">
    <text evidence="2">The sequence shown here is derived from an EMBL/GenBank/DDBJ whole genome shotgun (WGS) entry which is preliminary data.</text>
</comment>
<feature type="compositionally biased region" description="Basic residues" evidence="1">
    <location>
        <begin position="1"/>
        <end position="18"/>
    </location>
</feature>
<reference evidence="2 3" key="1">
    <citation type="submission" date="2021-06" db="EMBL/GenBank/DDBJ databases">
        <authorList>
            <person name="Palmer J.M."/>
        </authorList>
    </citation>
    <scope>NUCLEOTIDE SEQUENCE [LARGE SCALE GENOMIC DNA]</scope>
    <source>
        <strain evidence="2 3">AS_MEX2019</strain>
        <tissue evidence="2">Muscle</tissue>
    </source>
</reference>
<evidence type="ECO:0000313" key="2">
    <source>
        <dbReference type="EMBL" id="MEQ2289961.1"/>
    </source>
</evidence>
<protein>
    <submittedName>
        <fullName evidence="2">Uncharacterized protein</fullName>
    </submittedName>
</protein>
<evidence type="ECO:0000313" key="3">
    <source>
        <dbReference type="Proteomes" id="UP001469553"/>
    </source>
</evidence>
<evidence type="ECO:0000256" key="1">
    <source>
        <dbReference type="SAM" id="MobiDB-lite"/>
    </source>
</evidence>
<accession>A0ABV0Y8E4</accession>
<gene>
    <name evidence="2" type="ORF">AMECASPLE_038584</name>
</gene>
<feature type="region of interest" description="Disordered" evidence="1">
    <location>
        <begin position="1"/>
        <end position="20"/>
    </location>
</feature>
<keyword evidence="3" id="KW-1185">Reference proteome</keyword>